<dbReference type="PROSITE" id="PS50102">
    <property type="entry name" value="RRM"/>
    <property type="match status" value="1"/>
</dbReference>
<feature type="compositionally biased region" description="Acidic residues" evidence="2">
    <location>
        <begin position="313"/>
        <end position="324"/>
    </location>
</feature>
<evidence type="ECO:0000256" key="2">
    <source>
        <dbReference type="SAM" id="MobiDB-lite"/>
    </source>
</evidence>
<name>A0A9Q0J2C9_9ROSI</name>
<dbReference type="InterPro" id="IPR035979">
    <property type="entry name" value="RBD_domain_sf"/>
</dbReference>
<feature type="region of interest" description="Disordered" evidence="2">
    <location>
        <begin position="283"/>
        <end position="324"/>
    </location>
</feature>
<dbReference type="InterPro" id="IPR000504">
    <property type="entry name" value="RRM_dom"/>
</dbReference>
<gene>
    <name evidence="4" type="ORF">Tsubulata_040168</name>
</gene>
<evidence type="ECO:0000256" key="1">
    <source>
        <dbReference type="PROSITE-ProRule" id="PRU00176"/>
    </source>
</evidence>
<dbReference type="AlphaFoldDB" id="A0A9Q0J2C9"/>
<dbReference type="Proteomes" id="UP001141552">
    <property type="component" value="Unassembled WGS sequence"/>
</dbReference>
<dbReference type="OrthoDB" id="861279at2759"/>
<dbReference type="InterPro" id="IPR012677">
    <property type="entry name" value="Nucleotide-bd_a/b_plait_sf"/>
</dbReference>
<accession>A0A9Q0J2C9</accession>
<feature type="domain" description="RRM" evidence="3">
    <location>
        <begin position="1"/>
        <end position="64"/>
    </location>
</feature>
<feature type="compositionally biased region" description="Polar residues" evidence="2">
    <location>
        <begin position="421"/>
        <end position="430"/>
    </location>
</feature>
<feature type="compositionally biased region" description="Low complexity" evidence="2">
    <location>
        <begin position="431"/>
        <end position="445"/>
    </location>
</feature>
<feature type="compositionally biased region" description="Acidic residues" evidence="2">
    <location>
        <begin position="283"/>
        <end position="295"/>
    </location>
</feature>
<feature type="region of interest" description="Disordered" evidence="2">
    <location>
        <begin position="387"/>
        <end position="450"/>
    </location>
</feature>
<protein>
    <recommendedName>
        <fullName evidence="3">RRM domain-containing protein</fullName>
    </recommendedName>
</protein>
<dbReference type="EMBL" id="JAKUCV010006802">
    <property type="protein sequence ID" value="KAJ4825823.1"/>
    <property type="molecule type" value="Genomic_DNA"/>
</dbReference>
<proteinExistence type="predicted"/>
<reference evidence="4" key="2">
    <citation type="journal article" date="2023" name="Plants (Basel)">
        <title>Annotation of the Turnera subulata (Passifloraceae) Draft Genome Reveals the S-Locus Evolved after the Divergence of Turneroideae from Passifloroideae in a Stepwise Manner.</title>
        <authorList>
            <person name="Henning P.M."/>
            <person name="Roalson E.H."/>
            <person name="Mir W."/>
            <person name="McCubbin A.G."/>
            <person name="Shore J.S."/>
        </authorList>
    </citation>
    <scope>NUCLEOTIDE SEQUENCE</scope>
    <source>
        <strain evidence="4">F60SS</strain>
    </source>
</reference>
<dbReference type="Pfam" id="PF00076">
    <property type="entry name" value="RRM_1"/>
    <property type="match status" value="1"/>
</dbReference>
<dbReference type="SUPFAM" id="SSF54928">
    <property type="entry name" value="RNA-binding domain, RBD"/>
    <property type="match status" value="1"/>
</dbReference>
<evidence type="ECO:0000313" key="4">
    <source>
        <dbReference type="EMBL" id="KAJ4825823.1"/>
    </source>
</evidence>
<keyword evidence="1" id="KW-0694">RNA-binding</keyword>
<keyword evidence="5" id="KW-1185">Reference proteome</keyword>
<dbReference type="GO" id="GO:0003723">
    <property type="term" value="F:RNA binding"/>
    <property type="evidence" value="ECO:0007669"/>
    <property type="project" value="UniProtKB-UniRule"/>
</dbReference>
<sequence>MDIHRIMAKYGDVMDVYVPTKKNRQGKIFCFVRFRGVNDIQGLVNAVNRVTVEEGTVRANVARTRIQTTQPRHFQPKRVGPEVALTNKSYAAVMRDSRPQTGIDFIPTTDTISWLSRCLVGILARPLDMESVKYVWEVHGYDGVTVATLEGDSVLICFPSEDGLSRFRQEDPAWVKYWFKIINPWERNEQIKNRRCWISIRGIPLIAWCKEFFELIGSGFGQFLRVDTETEQKKRLCEARIEVLTTQGSQINKVLEVQIANTGYTLHVHEIQTVNCPCAVMQDEESESLESDDQQDSSSEKAKDGGLRTPDGENSEDGKSEEEEVMGLEDALIMGDVNKNGKSGINAFVFANQHTQSASRGVVNAVVTATTSKFLPISNSFSPLVDHAESGPHEGANSGMGSNANMGPKASTILPSPDHNMATNLSLKTYSSETSPSLSESTSGSRCNIQKAHGSSDAAYVKFLEQRLAKAIQSGRVHRGRRFKKVKASGSVTSAESMHSDIRRVNLRLSQQMVTQNQGVSFTEVEAQETVEMGDILG</sequence>
<evidence type="ECO:0000313" key="5">
    <source>
        <dbReference type="Proteomes" id="UP001141552"/>
    </source>
</evidence>
<dbReference type="PANTHER" id="PTHR34427:SF5">
    <property type="entry name" value="DUF4283 DOMAIN-CONTAINING PROTEIN"/>
    <property type="match status" value="1"/>
</dbReference>
<comment type="caution">
    <text evidence="4">The sequence shown here is derived from an EMBL/GenBank/DDBJ whole genome shotgun (WGS) entry which is preliminary data.</text>
</comment>
<evidence type="ECO:0000259" key="3">
    <source>
        <dbReference type="PROSITE" id="PS50102"/>
    </source>
</evidence>
<reference evidence="4" key="1">
    <citation type="submission" date="2022-02" db="EMBL/GenBank/DDBJ databases">
        <authorList>
            <person name="Henning P.M."/>
            <person name="McCubbin A.G."/>
            <person name="Shore J.S."/>
        </authorList>
    </citation>
    <scope>NUCLEOTIDE SEQUENCE</scope>
    <source>
        <strain evidence="4">F60SS</strain>
        <tissue evidence="4">Leaves</tissue>
    </source>
</reference>
<organism evidence="4 5">
    <name type="scientific">Turnera subulata</name>
    <dbReference type="NCBI Taxonomy" id="218843"/>
    <lineage>
        <taxon>Eukaryota</taxon>
        <taxon>Viridiplantae</taxon>
        <taxon>Streptophyta</taxon>
        <taxon>Embryophyta</taxon>
        <taxon>Tracheophyta</taxon>
        <taxon>Spermatophyta</taxon>
        <taxon>Magnoliopsida</taxon>
        <taxon>eudicotyledons</taxon>
        <taxon>Gunneridae</taxon>
        <taxon>Pentapetalae</taxon>
        <taxon>rosids</taxon>
        <taxon>fabids</taxon>
        <taxon>Malpighiales</taxon>
        <taxon>Passifloraceae</taxon>
        <taxon>Turnera</taxon>
    </lineage>
</organism>
<dbReference type="PANTHER" id="PTHR34427">
    <property type="entry name" value="DUF4283 DOMAIN PROTEIN"/>
    <property type="match status" value="1"/>
</dbReference>
<dbReference type="Gene3D" id="3.30.70.330">
    <property type="match status" value="1"/>
</dbReference>